<comment type="catalytic activity">
    <reaction evidence="8">
        <text>tRNA(Trp) + L-tryptophan + ATP = L-tryptophyl-tRNA(Trp) + AMP + diphosphate + H(+)</text>
        <dbReference type="Rhea" id="RHEA:24080"/>
        <dbReference type="Rhea" id="RHEA-COMP:9671"/>
        <dbReference type="Rhea" id="RHEA-COMP:9705"/>
        <dbReference type="ChEBI" id="CHEBI:15378"/>
        <dbReference type="ChEBI" id="CHEBI:30616"/>
        <dbReference type="ChEBI" id="CHEBI:33019"/>
        <dbReference type="ChEBI" id="CHEBI:57912"/>
        <dbReference type="ChEBI" id="CHEBI:78442"/>
        <dbReference type="ChEBI" id="CHEBI:78535"/>
        <dbReference type="ChEBI" id="CHEBI:456215"/>
        <dbReference type="EC" id="6.1.1.2"/>
    </reaction>
</comment>
<reference evidence="10" key="1">
    <citation type="submission" date="2016-10" db="EMBL/GenBank/DDBJ databases">
        <title>Sequence of Gallionella enrichment culture.</title>
        <authorList>
            <person name="Poehlein A."/>
            <person name="Muehling M."/>
            <person name="Daniel R."/>
        </authorList>
    </citation>
    <scope>NUCLEOTIDE SEQUENCE</scope>
</reference>
<dbReference type="AlphaFoldDB" id="A0A1J5PE16"/>
<proteinExistence type="inferred from homology"/>
<sequence length="264" mass="29513">MAADILVYLARYVPVGADQVPHIEMSREIARRFNTLYGKDPHIEAQARAAAAKLPDAAREQLQALRRAADQDGLVEKRDEARELIGASKLSRMEKDALRAQLSGGRRQILREPEALLTPESKLPGLDGRKMSKSYGNSIAIREDRASVEHKVRRMPTDPARIKRTDPGNPERCPVWQFHLAYSDDATRDWVQRGCTTAGIGCLECKQPVIDAILREQQPMLERAQPYIDNPALVRDILDAGCDKARATARDTMHSVRDAMGLRA</sequence>
<comment type="similarity">
    <text evidence="1">Belongs to the class-I aminoacyl-tRNA synthetase family.</text>
</comment>
<evidence type="ECO:0000256" key="4">
    <source>
        <dbReference type="ARBA" id="ARBA00022741"/>
    </source>
</evidence>
<name>A0A1J5PE16_9ZZZZ</name>
<evidence type="ECO:0000256" key="3">
    <source>
        <dbReference type="ARBA" id="ARBA00022598"/>
    </source>
</evidence>
<comment type="caution">
    <text evidence="10">The sequence shown here is derived from an EMBL/GenBank/DDBJ whole genome shotgun (WGS) entry which is preliminary data.</text>
</comment>
<accession>A0A1J5PE16</accession>
<dbReference type="InterPro" id="IPR002305">
    <property type="entry name" value="aa-tRNA-synth_Ic"/>
</dbReference>
<dbReference type="InterPro" id="IPR050203">
    <property type="entry name" value="Trp-tRNA_synthetase"/>
</dbReference>
<keyword evidence="6" id="KW-0648">Protein biosynthesis</keyword>
<dbReference type="GO" id="GO:0005524">
    <property type="term" value="F:ATP binding"/>
    <property type="evidence" value="ECO:0007669"/>
    <property type="project" value="UniProtKB-KW"/>
</dbReference>
<dbReference type="GO" id="GO:0006436">
    <property type="term" value="P:tryptophanyl-tRNA aminoacylation"/>
    <property type="evidence" value="ECO:0007669"/>
    <property type="project" value="TreeGrafter"/>
</dbReference>
<evidence type="ECO:0000256" key="8">
    <source>
        <dbReference type="ARBA" id="ARBA00049929"/>
    </source>
</evidence>
<dbReference type="PANTHER" id="PTHR43766:SF1">
    <property type="entry name" value="TRYPTOPHAN--TRNA LIGASE, MITOCHONDRIAL"/>
    <property type="match status" value="1"/>
</dbReference>
<dbReference type="Gene3D" id="3.40.50.620">
    <property type="entry name" value="HUPs"/>
    <property type="match status" value="1"/>
</dbReference>
<keyword evidence="3 10" id="KW-0436">Ligase</keyword>
<dbReference type="FunFam" id="1.10.240.10:FF:000005">
    <property type="entry name" value="Tryptophan--tRNA ligase"/>
    <property type="match status" value="1"/>
</dbReference>
<dbReference type="EMBL" id="MLJW01004637">
    <property type="protein sequence ID" value="OIQ69598.1"/>
    <property type="molecule type" value="Genomic_DNA"/>
</dbReference>
<evidence type="ECO:0000256" key="5">
    <source>
        <dbReference type="ARBA" id="ARBA00022840"/>
    </source>
</evidence>
<evidence type="ECO:0000313" key="10">
    <source>
        <dbReference type="EMBL" id="OIQ69598.1"/>
    </source>
</evidence>
<evidence type="ECO:0000256" key="7">
    <source>
        <dbReference type="ARBA" id="ARBA00023146"/>
    </source>
</evidence>
<protein>
    <recommendedName>
        <fullName evidence="2">tryptophan--tRNA ligase</fullName>
        <ecNumber evidence="2">6.1.1.2</ecNumber>
    </recommendedName>
</protein>
<keyword evidence="4" id="KW-0547">Nucleotide-binding</keyword>
<dbReference type="EC" id="6.1.1.2" evidence="2"/>
<dbReference type="GO" id="GO:0005829">
    <property type="term" value="C:cytosol"/>
    <property type="evidence" value="ECO:0007669"/>
    <property type="project" value="TreeGrafter"/>
</dbReference>
<dbReference type="SUPFAM" id="SSF52374">
    <property type="entry name" value="Nucleotidylyl transferase"/>
    <property type="match status" value="1"/>
</dbReference>
<dbReference type="GO" id="GO:0004830">
    <property type="term" value="F:tryptophan-tRNA ligase activity"/>
    <property type="evidence" value="ECO:0007669"/>
    <property type="project" value="UniProtKB-EC"/>
</dbReference>
<evidence type="ECO:0000256" key="9">
    <source>
        <dbReference type="SAM" id="MobiDB-lite"/>
    </source>
</evidence>
<keyword evidence="5" id="KW-0067">ATP-binding</keyword>
<evidence type="ECO:0000256" key="1">
    <source>
        <dbReference type="ARBA" id="ARBA00005594"/>
    </source>
</evidence>
<dbReference type="Pfam" id="PF00579">
    <property type="entry name" value="tRNA-synt_1b"/>
    <property type="match status" value="2"/>
</dbReference>
<gene>
    <name evidence="10" type="primary">trpS_14</name>
    <name evidence="10" type="ORF">GALL_487980</name>
</gene>
<keyword evidence="7" id="KW-0030">Aminoacyl-tRNA synthetase</keyword>
<organism evidence="10">
    <name type="scientific">mine drainage metagenome</name>
    <dbReference type="NCBI Taxonomy" id="410659"/>
    <lineage>
        <taxon>unclassified sequences</taxon>
        <taxon>metagenomes</taxon>
        <taxon>ecological metagenomes</taxon>
    </lineage>
</organism>
<evidence type="ECO:0000256" key="6">
    <source>
        <dbReference type="ARBA" id="ARBA00022917"/>
    </source>
</evidence>
<dbReference type="InterPro" id="IPR014729">
    <property type="entry name" value="Rossmann-like_a/b/a_fold"/>
</dbReference>
<evidence type="ECO:0000256" key="2">
    <source>
        <dbReference type="ARBA" id="ARBA00013161"/>
    </source>
</evidence>
<dbReference type="PANTHER" id="PTHR43766">
    <property type="entry name" value="TRYPTOPHAN--TRNA LIGASE, MITOCHONDRIAL"/>
    <property type="match status" value="1"/>
</dbReference>
<feature type="region of interest" description="Disordered" evidence="9">
    <location>
        <begin position="149"/>
        <end position="168"/>
    </location>
</feature>
<dbReference type="Gene3D" id="1.10.240.10">
    <property type="entry name" value="Tyrosyl-Transfer RNA Synthetase"/>
    <property type="match status" value="1"/>
</dbReference>